<keyword evidence="3" id="KW-1185">Reference proteome</keyword>
<gene>
    <name evidence="2" type="ORF">FDP41_002647</name>
</gene>
<dbReference type="EMBL" id="VFQX01000030">
    <property type="protein sequence ID" value="KAF0978132.1"/>
    <property type="molecule type" value="Genomic_DNA"/>
</dbReference>
<reference evidence="2 3" key="1">
    <citation type="journal article" date="2019" name="Sci. Rep.">
        <title>Nanopore sequencing improves the draft genome of the human pathogenic amoeba Naegleria fowleri.</title>
        <authorList>
            <person name="Liechti N."/>
            <person name="Schurch N."/>
            <person name="Bruggmann R."/>
            <person name="Wittwer M."/>
        </authorList>
    </citation>
    <scope>NUCLEOTIDE SEQUENCE [LARGE SCALE GENOMIC DNA]</scope>
    <source>
        <strain evidence="2 3">ATCC 30894</strain>
    </source>
</reference>
<evidence type="ECO:0000313" key="2">
    <source>
        <dbReference type="EMBL" id="KAF0978132.1"/>
    </source>
</evidence>
<dbReference type="OrthoDB" id="2898509at2759"/>
<dbReference type="VEuPathDB" id="AmoebaDB:NF0078300"/>
<evidence type="ECO:0000256" key="1">
    <source>
        <dbReference type="ARBA" id="ARBA00023002"/>
    </source>
</evidence>
<proteinExistence type="predicted"/>
<organism evidence="2 3">
    <name type="scientific">Naegleria fowleri</name>
    <name type="common">Brain eating amoeba</name>
    <dbReference type="NCBI Taxonomy" id="5763"/>
    <lineage>
        <taxon>Eukaryota</taxon>
        <taxon>Discoba</taxon>
        <taxon>Heterolobosea</taxon>
        <taxon>Tetramitia</taxon>
        <taxon>Eutetramitia</taxon>
        <taxon>Vahlkampfiidae</taxon>
        <taxon>Naegleria</taxon>
    </lineage>
</organism>
<dbReference type="Proteomes" id="UP000444721">
    <property type="component" value="Unassembled WGS sequence"/>
</dbReference>
<dbReference type="RefSeq" id="XP_044562845.1">
    <property type="nucleotide sequence ID" value="XM_044705864.1"/>
</dbReference>
<evidence type="ECO:0000313" key="3">
    <source>
        <dbReference type="Proteomes" id="UP000444721"/>
    </source>
</evidence>
<name>A0A6A5BTS1_NAEFO</name>
<dbReference type="GO" id="GO:0016491">
    <property type="term" value="F:oxidoreductase activity"/>
    <property type="evidence" value="ECO:0007669"/>
    <property type="project" value="UniProtKB-KW"/>
</dbReference>
<dbReference type="SUPFAM" id="SSF51735">
    <property type="entry name" value="NAD(P)-binding Rossmann-fold domains"/>
    <property type="match status" value="1"/>
</dbReference>
<dbReference type="AlphaFoldDB" id="A0A6A5BTS1"/>
<comment type="caution">
    <text evidence="2">The sequence shown here is derived from an EMBL/GenBank/DDBJ whole genome shotgun (WGS) entry which is preliminary data.</text>
</comment>
<dbReference type="InterPro" id="IPR002347">
    <property type="entry name" value="SDR_fam"/>
</dbReference>
<dbReference type="Gene3D" id="3.40.50.720">
    <property type="entry name" value="NAD(P)-binding Rossmann-like Domain"/>
    <property type="match status" value="1"/>
</dbReference>
<accession>A0A6A5BTS1</accession>
<sequence>MINNSTTSNALRQALCVGGTSGIGRGMAMKFAQEKINVVIMGRNEKVGKEIVSEMKQLNPEGTYEMMVCDASSMKEIVKACEEFKKKHSRLDYVVLSQGIATTEGRKETPEGIDTKLALHYYGRVMFIKQLNDLLRETSKHTDVRVLNVFSAGVHKAYTNVNDLELKNDYSLLNAANAAGFYNDLAMDQFSREPGNENISFIHAAPGFVATNWGTELPTLLRWGTRFAQLFASSTETCAENMMKGLTSDAMRRGFHLMNPKGEEIGKVTSSHNDVFRQAVWKHTNELLNQALSK</sequence>
<dbReference type="Pfam" id="PF00106">
    <property type="entry name" value="adh_short"/>
    <property type="match status" value="1"/>
</dbReference>
<dbReference type="InterPro" id="IPR036291">
    <property type="entry name" value="NAD(P)-bd_dom_sf"/>
</dbReference>
<dbReference type="GeneID" id="68109865"/>
<dbReference type="PANTHER" id="PTHR47534">
    <property type="entry name" value="YALI0E05731P"/>
    <property type="match status" value="1"/>
</dbReference>
<keyword evidence="1" id="KW-0560">Oxidoreductase</keyword>
<dbReference type="InterPro" id="IPR052228">
    <property type="entry name" value="Sec_Metab_Biosynth_Oxidored"/>
</dbReference>
<protein>
    <submittedName>
        <fullName evidence="2">Uncharacterized protein</fullName>
    </submittedName>
</protein>
<dbReference type="PANTHER" id="PTHR47534:SF3">
    <property type="entry name" value="ALCOHOL DEHYDROGENASE-LIKE C-TERMINAL DOMAIN-CONTAINING PROTEIN"/>
    <property type="match status" value="1"/>
</dbReference>
<dbReference type="VEuPathDB" id="AmoebaDB:NfTy_057580"/>
<dbReference type="VEuPathDB" id="AmoebaDB:FDP41_002647"/>
<dbReference type="OMA" id="APHIYLI"/>